<dbReference type="Proteomes" id="UP000321577">
    <property type="component" value="Unassembled WGS sequence"/>
</dbReference>
<dbReference type="OrthoDB" id="182324at2"/>
<dbReference type="EMBL" id="BKAG01000001">
    <property type="protein sequence ID" value="GEP40860.1"/>
    <property type="molecule type" value="Genomic_DNA"/>
</dbReference>
<dbReference type="AlphaFoldDB" id="A0A512M2A0"/>
<feature type="compositionally biased region" description="Polar residues" evidence="2">
    <location>
        <begin position="411"/>
        <end position="424"/>
    </location>
</feature>
<feature type="transmembrane region" description="Helical" evidence="3">
    <location>
        <begin position="132"/>
        <end position="151"/>
    </location>
</feature>
<keyword evidence="5" id="KW-1185">Reference proteome</keyword>
<evidence type="ECO:0000256" key="2">
    <source>
        <dbReference type="SAM" id="MobiDB-lite"/>
    </source>
</evidence>
<protein>
    <submittedName>
        <fullName evidence="4">Uncharacterized protein</fullName>
    </submittedName>
</protein>
<feature type="transmembrane region" description="Helical" evidence="3">
    <location>
        <begin position="31"/>
        <end position="49"/>
    </location>
</feature>
<keyword evidence="1" id="KW-0175">Coiled coil</keyword>
<keyword evidence="3" id="KW-1133">Transmembrane helix</keyword>
<feature type="transmembrane region" description="Helical" evidence="3">
    <location>
        <begin position="61"/>
        <end position="80"/>
    </location>
</feature>
<name>A0A512M2A0_9BACT</name>
<comment type="caution">
    <text evidence="4">The sequence shown here is derived from an EMBL/GenBank/DDBJ whole genome shotgun (WGS) entry which is preliminary data.</text>
</comment>
<sequence>MTDQAVLSARWHALAKRTAWKVNTAWLVERLTPWLVGAGAAGFASIVWLRSRGHVMDFVALWPWWSGAAVLLTGAALLWARKQFINTETAMVRLESQLRLHNALTVARLGRGTWPKVPESVLDGLRWRWERVSGPFVVCAVCLLAAFYLPITPKAQAVIPDAQPQAWQQMDEWLEKLKDEKVITPESEAEQDAKLDALRNQPQEKWFSHESLNASDTLKQQLQREIANMGRNLSDAERSLNALQNYGDKLSEQAKEQMLKEFDEAMQSLKSNTLALDPSLLKELSQIDPKNLKSMSKEQLDQLRDALKNKSGTCENPGQGFGQNKGFLGDGQGEDDAGLKSLDDMATGPQKEGPGNGGVDRGPGTAPLTLSKDENNFGTNKIEGVQNDDFSKAQLGTTLGTQDGKHEVDKTSTGPTAAGTVNNQGQGGEQVWRESLTPEEKAVLKRVFQ</sequence>
<organism evidence="4 5">
    <name type="scientific">Brevifollis gellanilyticus</name>
    <dbReference type="NCBI Taxonomy" id="748831"/>
    <lineage>
        <taxon>Bacteria</taxon>
        <taxon>Pseudomonadati</taxon>
        <taxon>Verrucomicrobiota</taxon>
        <taxon>Verrucomicrobiia</taxon>
        <taxon>Verrucomicrobiales</taxon>
        <taxon>Verrucomicrobiaceae</taxon>
    </lineage>
</organism>
<evidence type="ECO:0000313" key="5">
    <source>
        <dbReference type="Proteomes" id="UP000321577"/>
    </source>
</evidence>
<accession>A0A512M2A0</accession>
<feature type="compositionally biased region" description="Gly residues" evidence="2">
    <location>
        <begin position="319"/>
        <end position="331"/>
    </location>
</feature>
<evidence type="ECO:0000256" key="1">
    <source>
        <dbReference type="SAM" id="Coils"/>
    </source>
</evidence>
<keyword evidence="3" id="KW-0812">Transmembrane</keyword>
<feature type="region of interest" description="Disordered" evidence="2">
    <location>
        <begin position="309"/>
        <end position="432"/>
    </location>
</feature>
<reference evidence="4 5" key="1">
    <citation type="submission" date="2019-07" db="EMBL/GenBank/DDBJ databases">
        <title>Whole genome shotgun sequence of Brevifollis gellanilyticus NBRC 108608.</title>
        <authorList>
            <person name="Hosoyama A."/>
            <person name="Uohara A."/>
            <person name="Ohji S."/>
            <person name="Ichikawa N."/>
        </authorList>
    </citation>
    <scope>NUCLEOTIDE SEQUENCE [LARGE SCALE GENOMIC DNA]</scope>
    <source>
        <strain evidence="4 5">NBRC 108608</strain>
    </source>
</reference>
<proteinExistence type="predicted"/>
<evidence type="ECO:0000256" key="3">
    <source>
        <dbReference type="SAM" id="Phobius"/>
    </source>
</evidence>
<dbReference type="RefSeq" id="WP_146848339.1">
    <property type="nucleotide sequence ID" value="NZ_BKAG01000001.1"/>
</dbReference>
<keyword evidence="3" id="KW-0472">Membrane</keyword>
<feature type="coiled-coil region" evidence="1">
    <location>
        <begin position="219"/>
        <end position="272"/>
    </location>
</feature>
<evidence type="ECO:0000313" key="4">
    <source>
        <dbReference type="EMBL" id="GEP40860.1"/>
    </source>
</evidence>
<gene>
    <name evidence="4" type="ORF">BGE01nite_01510</name>
</gene>